<evidence type="ECO:0000256" key="3">
    <source>
        <dbReference type="ARBA" id="ARBA00022692"/>
    </source>
</evidence>
<comment type="subcellular location">
    <subcellularLocation>
        <location evidence="1">Membrane</location>
        <topology evidence="1">Multi-pass membrane protein</topology>
    </subcellularLocation>
</comment>
<dbReference type="Proteomes" id="UP000515163">
    <property type="component" value="Unplaced"/>
</dbReference>
<feature type="transmembrane region" description="Helical" evidence="15">
    <location>
        <begin position="316"/>
        <end position="331"/>
    </location>
</feature>
<feature type="transmembrane region" description="Helical" evidence="15">
    <location>
        <begin position="416"/>
        <end position="437"/>
    </location>
</feature>
<comment type="catalytic activity">
    <reaction evidence="14">
        <text>a 6-(alpha-D-glucosaminyl)-1-(1,2-diacyl-sn-glycero-3-phospho)-1D-myo-inositol(in) = a 6-(alpha-D-glucosaminyl)-1-(1,2-diacyl-sn-glycero-3-phospho)-1D-myo-inositol(out)</text>
        <dbReference type="Rhea" id="RHEA:71491"/>
        <dbReference type="ChEBI" id="CHEBI:57997"/>
    </reaction>
</comment>
<dbReference type="GO" id="GO:0012505">
    <property type="term" value="C:endomembrane system"/>
    <property type="evidence" value="ECO:0007669"/>
    <property type="project" value="TreeGrafter"/>
</dbReference>
<evidence type="ECO:0000256" key="2">
    <source>
        <dbReference type="ARBA" id="ARBA00009310"/>
    </source>
</evidence>
<evidence type="ECO:0000313" key="16">
    <source>
        <dbReference type="Proteomes" id="UP000515163"/>
    </source>
</evidence>
<organism evidence="16 17">
    <name type="scientific">Actinia tenebrosa</name>
    <name type="common">Australian red waratah sea anemone</name>
    <dbReference type="NCBI Taxonomy" id="6105"/>
    <lineage>
        <taxon>Eukaryota</taxon>
        <taxon>Metazoa</taxon>
        <taxon>Cnidaria</taxon>
        <taxon>Anthozoa</taxon>
        <taxon>Hexacorallia</taxon>
        <taxon>Actiniaria</taxon>
        <taxon>Actiniidae</taxon>
        <taxon>Actinia</taxon>
    </lineage>
</organism>
<feature type="transmembrane region" description="Helical" evidence="15">
    <location>
        <begin position="388"/>
        <end position="409"/>
    </location>
</feature>
<evidence type="ECO:0000256" key="4">
    <source>
        <dbReference type="ARBA" id="ARBA00022989"/>
    </source>
</evidence>
<dbReference type="InParanoid" id="A0A6P8IBN4"/>
<comment type="similarity">
    <text evidence="2">Belongs to the CLPTM1 family.</text>
</comment>
<evidence type="ECO:0000256" key="11">
    <source>
        <dbReference type="ARBA" id="ARBA00042320"/>
    </source>
</evidence>
<comment type="catalytic activity">
    <reaction evidence="8">
        <text>a 1,2-diacyl-sn-glycero-3-phospho-(1D-myo-inositol)(in) = a 1,2-diacyl-sn-glycero-3-phospho-(1D-myo-inositol)(out)</text>
        <dbReference type="Rhea" id="RHEA:38691"/>
        <dbReference type="ChEBI" id="CHEBI:57880"/>
    </reaction>
</comment>
<reference evidence="17" key="1">
    <citation type="submission" date="2025-08" db="UniProtKB">
        <authorList>
            <consortium name="RefSeq"/>
        </authorList>
    </citation>
    <scope>IDENTIFICATION</scope>
    <source>
        <tissue evidence="17">Tentacle</tissue>
    </source>
</reference>
<dbReference type="GO" id="GO:0016020">
    <property type="term" value="C:membrane"/>
    <property type="evidence" value="ECO:0007669"/>
    <property type="project" value="UniProtKB-SubCell"/>
</dbReference>
<proteinExistence type="inferred from homology"/>
<dbReference type="AlphaFoldDB" id="A0A6P8IBN4"/>
<evidence type="ECO:0000256" key="15">
    <source>
        <dbReference type="SAM" id="Phobius"/>
    </source>
</evidence>
<dbReference type="RefSeq" id="XP_031564751.1">
    <property type="nucleotide sequence ID" value="XM_031708891.1"/>
</dbReference>
<evidence type="ECO:0000256" key="9">
    <source>
        <dbReference type="ARBA" id="ARBA00036810"/>
    </source>
</evidence>
<gene>
    <name evidence="17" type="primary">LOC116300118</name>
</gene>
<protein>
    <recommendedName>
        <fullName evidence="10">Lipid scramblase CLPTM1L</fullName>
    </recommendedName>
    <alternativeName>
        <fullName evidence="12">Cisplatin resistance-related protein 9</fullName>
    </alternativeName>
    <alternativeName>
        <fullName evidence="11">Cleft lip and palate transmembrane protein 1-like protein</fullName>
    </alternativeName>
</protein>
<dbReference type="OrthoDB" id="378564at2759"/>
<keyword evidence="3 15" id="KW-0812">Transmembrane</keyword>
<evidence type="ECO:0000256" key="14">
    <source>
        <dbReference type="ARBA" id="ARBA00093208"/>
    </source>
</evidence>
<dbReference type="GeneID" id="116300118"/>
<dbReference type="KEGG" id="aten:116300118"/>
<keyword evidence="5 15" id="KW-0472">Membrane</keyword>
<keyword evidence="16" id="KW-1185">Reference proteome</keyword>
<sequence length="528" mass="61354">MGKINLTTIALVLFGLYVLNSLYVLYHFFYLPACTGGPKLCLYPHQTIDGPLEVALYTSTKKDAINSNSMEFVWKDDNFSVLEPFSLSINVSIPRKTRKNGTLFAHLFIYPHGMTPFDNYFTSHAVDELTIYAVPKDESVNLLSSTKNEKKAPSHSELPVSHWRKKLSFHILSEKVVFERFAIPAEIYSFLRVTADEQYLPVLYADQLQVKYRHTKQLNKTSVEMPLIVEYSPISLGRLRMWSSVHQSLATMKSLGFSDKDLDDIRGLFTEVNMYLLALTFAISIFHILFDFLAFKNDINFWRKTDSMVGLSSRTVVWRCVSSFIIFLYLLDEKASLLVSIPSGIGTLIEAWKLTKAFKIEIDLRQMRIKFGERSSKEKETDSFDDEALYYLKYLIYPLVAASAVYSLIYHPQKSWYSWFIKSLVNGIYVVGFLFMLPQLFVNYRLKSVAHLPWKALMYKAFNTFIDDVFAFIITMPTSHRLACFRDDIVFVVYIYQRWLYPVDKTRVNEYGMSYEDEQNQPKKQHTD</sequence>
<keyword evidence="4 15" id="KW-1133">Transmembrane helix</keyword>
<accession>A0A6P8IBN4</accession>
<evidence type="ECO:0000256" key="7">
    <source>
        <dbReference type="ARBA" id="ARBA00024631"/>
    </source>
</evidence>
<comment type="function">
    <text evidence="13">Scramblase that mediates the translocation of glucosaminylphosphatidylinositol (alpha-D-GlcN-(1-6)-(1,2-diacyl-sn-glycero-3-phospho)-1D-myo-inositol, GlcN-PI) across the endoplasmic reticulum (ER) membrane, from the cytosolic leaflet to the luminal leaflet of the ER membrane, where it participates in the biosynthesis of glycosylphosphatidylinositol (GPI). GPI is a lipid glycoconjugate involved in post-translational modification of proteins. Can also translocate 1,2-diacyl-sn-glycero-3-phospho-(1D-myo-inositol) (phosphatidylinositol or PI), as well as several other phospholipids (1,2-diacyl-sn-glycero-3-phosphocholine, 1,2-diacyl-sn-glycero-3-phosphoethanolamine), and N-acetylglucosaminylphosphatidylinositol (GlcNAc-PI) in vitro.</text>
</comment>
<comment type="catalytic activity">
    <reaction evidence="6">
        <text>a 1,2-diacyl-sn-glycero-3-phosphoethanolamine(in) = a 1,2-diacyl-sn-glycero-3-phosphoethanolamine(out)</text>
        <dbReference type="Rhea" id="RHEA:38895"/>
        <dbReference type="ChEBI" id="CHEBI:64612"/>
    </reaction>
</comment>
<evidence type="ECO:0000256" key="8">
    <source>
        <dbReference type="ARBA" id="ARBA00035895"/>
    </source>
</evidence>
<comment type="catalytic activity">
    <reaction evidence="7">
        <text>a 1,2-diacyl-sn-glycero-3-phosphocholine(in) = a 1,2-diacyl-sn-glycero-3-phosphocholine(out)</text>
        <dbReference type="Rhea" id="RHEA:38571"/>
        <dbReference type="ChEBI" id="CHEBI:57643"/>
    </reaction>
</comment>
<evidence type="ECO:0000313" key="17">
    <source>
        <dbReference type="RefSeq" id="XP_031564751.1"/>
    </source>
</evidence>
<evidence type="ECO:0000256" key="13">
    <source>
        <dbReference type="ARBA" id="ARBA00045827"/>
    </source>
</evidence>
<evidence type="ECO:0000256" key="6">
    <source>
        <dbReference type="ARBA" id="ARBA00024615"/>
    </source>
</evidence>
<evidence type="ECO:0000256" key="1">
    <source>
        <dbReference type="ARBA" id="ARBA00004141"/>
    </source>
</evidence>
<comment type="catalytic activity">
    <reaction evidence="9">
        <text>6-(alpha-D-glucosaminyl)-(1-octadecanoyl,2-(9Z)-octadecenoyl-sn-glycero-3-phospho)-1D-myo-inositol(in) = 6-(alpha-D-glucosaminyl)-(1-octadecanoyl,2-(9Z)-octadecenoyl-sn-glycero-3-phospho)-1D-myo-inositol(out)</text>
        <dbReference type="Rhea" id="RHEA:71495"/>
        <dbReference type="ChEBI" id="CHEBI:190691"/>
    </reaction>
</comment>
<evidence type="ECO:0000256" key="5">
    <source>
        <dbReference type="ARBA" id="ARBA00023136"/>
    </source>
</evidence>
<name>A0A6P8IBN4_ACTTE</name>
<dbReference type="InterPro" id="IPR008429">
    <property type="entry name" value="CLPTM1"/>
</dbReference>
<feature type="transmembrane region" description="Helical" evidence="15">
    <location>
        <begin position="274"/>
        <end position="295"/>
    </location>
</feature>
<dbReference type="PANTHER" id="PTHR21347:SF0">
    <property type="entry name" value="LIPID SCRAMBLASE CLPTM1L"/>
    <property type="match status" value="1"/>
</dbReference>
<dbReference type="Pfam" id="PF05602">
    <property type="entry name" value="CLPTM1"/>
    <property type="match status" value="1"/>
</dbReference>
<dbReference type="FunCoup" id="A0A6P8IBN4">
    <property type="interactions" value="1722"/>
</dbReference>
<evidence type="ECO:0000256" key="10">
    <source>
        <dbReference type="ARBA" id="ARBA00040905"/>
    </source>
</evidence>
<evidence type="ECO:0000256" key="12">
    <source>
        <dbReference type="ARBA" id="ARBA00043155"/>
    </source>
</evidence>
<dbReference type="PANTHER" id="PTHR21347">
    <property type="entry name" value="CLEFT LIP AND PALATE ASSOCIATED TRANSMEMBRANE PROTEIN-RELATED"/>
    <property type="match status" value="1"/>
</dbReference>